<feature type="coiled-coil region" evidence="14">
    <location>
        <begin position="300"/>
        <end position="327"/>
    </location>
</feature>
<evidence type="ECO:0000256" key="11">
    <source>
        <dbReference type="ARBA" id="ARBA00023136"/>
    </source>
</evidence>
<dbReference type="Gene3D" id="3.40.50.300">
    <property type="entry name" value="P-loop containing nucleotide triphosphate hydrolases"/>
    <property type="match status" value="1"/>
</dbReference>
<dbReference type="Proteomes" id="UP001233535">
    <property type="component" value="Unassembled WGS sequence"/>
</dbReference>
<comment type="subcellular location">
    <subcellularLocation>
        <location evidence="1">Cell inner membrane</location>
        <topology evidence="1">Multi-pass membrane protein</topology>
    </subcellularLocation>
</comment>
<protein>
    <submittedName>
        <fullName evidence="19">Polysaccharide biosynthesis tyrosine autokinase</fullName>
        <ecNumber evidence="19">2.7.10.2</ecNumber>
    </submittedName>
</protein>
<keyword evidence="10 15" id="KW-1133">Transmembrane helix</keyword>
<keyword evidence="3" id="KW-1003">Cell membrane</keyword>
<reference evidence="19 20" key="1">
    <citation type="submission" date="2023-04" db="EMBL/GenBank/DDBJ databases">
        <title>Lysobacter sp. strain UC isolated from soil sample.</title>
        <authorList>
            <person name="Choksket S."/>
            <person name="Harshvardhan F."/>
            <person name="Rana R."/>
            <person name="Patil P.B."/>
            <person name="Korpole S."/>
        </authorList>
    </citation>
    <scope>NUCLEOTIDE SEQUENCE [LARGE SCALE GENOMIC DNA]</scope>
    <source>
        <strain evidence="19 20">UC</strain>
    </source>
</reference>
<name>A0ABU1C8R5_9GAMM</name>
<keyword evidence="20" id="KW-1185">Reference proteome</keyword>
<keyword evidence="5 19" id="KW-0808">Transferase</keyword>
<dbReference type="InterPro" id="IPR025669">
    <property type="entry name" value="AAA_dom"/>
</dbReference>
<keyword evidence="6 15" id="KW-0812">Transmembrane</keyword>
<dbReference type="Pfam" id="PF02706">
    <property type="entry name" value="Wzz"/>
    <property type="match status" value="1"/>
</dbReference>
<feature type="transmembrane region" description="Helical" evidence="15">
    <location>
        <begin position="457"/>
        <end position="476"/>
    </location>
</feature>
<comment type="caution">
    <text evidence="19">The sequence shown here is derived from an EMBL/GenBank/DDBJ whole genome shotgun (WGS) entry which is preliminary data.</text>
</comment>
<dbReference type="InterPro" id="IPR003856">
    <property type="entry name" value="LPS_length_determ_N"/>
</dbReference>
<feature type="transmembrane region" description="Helical" evidence="15">
    <location>
        <begin position="40"/>
        <end position="59"/>
    </location>
</feature>
<dbReference type="Pfam" id="PF13807">
    <property type="entry name" value="GNVR"/>
    <property type="match status" value="1"/>
</dbReference>
<keyword evidence="11 15" id="KW-0472">Membrane</keyword>
<dbReference type="NCBIfam" id="TIGR01007">
    <property type="entry name" value="eps_fam"/>
    <property type="match status" value="1"/>
</dbReference>
<evidence type="ECO:0000256" key="3">
    <source>
        <dbReference type="ARBA" id="ARBA00022475"/>
    </source>
</evidence>
<evidence type="ECO:0000313" key="20">
    <source>
        <dbReference type="Proteomes" id="UP001233535"/>
    </source>
</evidence>
<dbReference type="PANTHER" id="PTHR32309:SF32">
    <property type="entry name" value="TYROSINE-PROTEIN KINASE ETK-RELATED"/>
    <property type="match status" value="1"/>
</dbReference>
<feature type="domain" description="Tyrosine-protein kinase G-rich" evidence="18">
    <location>
        <begin position="398"/>
        <end position="480"/>
    </location>
</feature>
<keyword evidence="12" id="KW-0829">Tyrosine-protein kinase</keyword>
<accession>A0ABU1C8R5</accession>
<dbReference type="EC" id="2.7.10.2" evidence="19"/>
<evidence type="ECO:0000259" key="17">
    <source>
        <dbReference type="Pfam" id="PF13614"/>
    </source>
</evidence>
<gene>
    <name evidence="19" type="ORF">P8609_01170</name>
</gene>
<dbReference type="RefSeq" id="WP_309260768.1">
    <property type="nucleotide sequence ID" value="NZ_JARUHG010000001.1"/>
</dbReference>
<evidence type="ECO:0000256" key="10">
    <source>
        <dbReference type="ARBA" id="ARBA00022989"/>
    </source>
</evidence>
<evidence type="ECO:0000259" key="18">
    <source>
        <dbReference type="Pfam" id="PF13807"/>
    </source>
</evidence>
<evidence type="ECO:0000256" key="9">
    <source>
        <dbReference type="ARBA" id="ARBA00022840"/>
    </source>
</evidence>
<evidence type="ECO:0000256" key="12">
    <source>
        <dbReference type="ARBA" id="ARBA00023137"/>
    </source>
</evidence>
<dbReference type="CDD" id="cd05387">
    <property type="entry name" value="BY-kinase"/>
    <property type="match status" value="1"/>
</dbReference>
<keyword evidence="14" id="KW-0175">Coiled coil</keyword>
<keyword evidence="7" id="KW-0547">Nucleotide-binding</keyword>
<dbReference type="GO" id="GO:0004715">
    <property type="term" value="F:non-membrane spanning protein tyrosine kinase activity"/>
    <property type="evidence" value="ECO:0007669"/>
    <property type="project" value="UniProtKB-EC"/>
</dbReference>
<dbReference type="PANTHER" id="PTHR32309">
    <property type="entry name" value="TYROSINE-PROTEIN KINASE"/>
    <property type="match status" value="1"/>
</dbReference>
<dbReference type="InterPro" id="IPR032807">
    <property type="entry name" value="GNVR"/>
</dbReference>
<dbReference type="Pfam" id="PF23607">
    <property type="entry name" value="WZC_N"/>
    <property type="match status" value="1"/>
</dbReference>
<feature type="domain" description="AAA" evidence="17">
    <location>
        <begin position="566"/>
        <end position="681"/>
    </location>
</feature>
<comment type="similarity">
    <text evidence="2">Belongs to the etk/wzc family.</text>
</comment>
<dbReference type="SUPFAM" id="SSF52540">
    <property type="entry name" value="P-loop containing nucleoside triphosphate hydrolases"/>
    <property type="match status" value="1"/>
</dbReference>
<evidence type="ECO:0000256" key="8">
    <source>
        <dbReference type="ARBA" id="ARBA00022777"/>
    </source>
</evidence>
<keyword evidence="9" id="KW-0067">ATP-binding</keyword>
<comment type="catalytic activity">
    <reaction evidence="13">
        <text>L-tyrosyl-[protein] + ATP = O-phospho-L-tyrosyl-[protein] + ADP + H(+)</text>
        <dbReference type="Rhea" id="RHEA:10596"/>
        <dbReference type="Rhea" id="RHEA-COMP:10136"/>
        <dbReference type="Rhea" id="RHEA-COMP:20101"/>
        <dbReference type="ChEBI" id="CHEBI:15378"/>
        <dbReference type="ChEBI" id="CHEBI:30616"/>
        <dbReference type="ChEBI" id="CHEBI:46858"/>
        <dbReference type="ChEBI" id="CHEBI:61978"/>
        <dbReference type="ChEBI" id="CHEBI:456216"/>
    </reaction>
</comment>
<dbReference type="InterPro" id="IPR050445">
    <property type="entry name" value="Bact_polysacc_biosynth/exp"/>
</dbReference>
<evidence type="ECO:0000256" key="2">
    <source>
        <dbReference type="ARBA" id="ARBA00008883"/>
    </source>
</evidence>
<evidence type="ECO:0000256" key="13">
    <source>
        <dbReference type="ARBA" id="ARBA00053015"/>
    </source>
</evidence>
<dbReference type="InterPro" id="IPR027417">
    <property type="entry name" value="P-loop_NTPase"/>
</dbReference>
<keyword evidence="4" id="KW-0997">Cell inner membrane</keyword>
<evidence type="ECO:0000256" key="14">
    <source>
        <dbReference type="SAM" id="Coils"/>
    </source>
</evidence>
<dbReference type="InterPro" id="IPR005702">
    <property type="entry name" value="Wzc-like_C"/>
</dbReference>
<evidence type="ECO:0000256" key="6">
    <source>
        <dbReference type="ARBA" id="ARBA00022692"/>
    </source>
</evidence>
<evidence type="ECO:0000256" key="7">
    <source>
        <dbReference type="ARBA" id="ARBA00022741"/>
    </source>
</evidence>
<evidence type="ECO:0000256" key="1">
    <source>
        <dbReference type="ARBA" id="ARBA00004429"/>
    </source>
</evidence>
<feature type="domain" description="Polysaccharide chain length determinant N-terminal" evidence="16">
    <location>
        <begin position="24"/>
        <end position="117"/>
    </location>
</feature>
<evidence type="ECO:0000313" key="19">
    <source>
        <dbReference type="EMBL" id="MDR0181581.1"/>
    </source>
</evidence>
<proteinExistence type="inferred from homology"/>
<evidence type="ECO:0000256" key="5">
    <source>
        <dbReference type="ARBA" id="ARBA00022679"/>
    </source>
</evidence>
<keyword evidence="8" id="KW-0418">Kinase</keyword>
<organism evidence="19 20">
    <name type="scientific">Lysobacter arvi</name>
    <dbReference type="NCBI Taxonomy" id="3038776"/>
    <lineage>
        <taxon>Bacteria</taxon>
        <taxon>Pseudomonadati</taxon>
        <taxon>Pseudomonadota</taxon>
        <taxon>Gammaproteobacteria</taxon>
        <taxon>Lysobacterales</taxon>
        <taxon>Lysobacteraceae</taxon>
        <taxon>Lysobacter</taxon>
    </lineage>
</organism>
<evidence type="ECO:0000256" key="4">
    <source>
        <dbReference type="ARBA" id="ARBA00022519"/>
    </source>
</evidence>
<evidence type="ECO:0000259" key="16">
    <source>
        <dbReference type="Pfam" id="PF02706"/>
    </source>
</evidence>
<dbReference type="Pfam" id="PF13614">
    <property type="entry name" value="AAA_31"/>
    <property type="match status" value="1"/>
</dbReference>
<sequence length="759" mass="83179">MATHVISRADAPYVVPPAANAREDDIDIPTLVSTLTDNKWPILFGTLAFFIVAVAYVLLATPQYEANAVVQVESRPPTVPGLNQPNTAPTPPIVDAPAATETQLLTSRRVLGEAIERLDLDTVVEPVRMPLLGDMAARMQQRLHPGEVASPWFGLESYAWGGEQVDIGQLEVPEQLVGIPLQLIAGQNGKYKLLDPDGNLMLEGRVGQKATNGRGLTLEVERLAANPGTRFEMTRLNTMALMTQLKKDITVSEQGRNSGIINLTYPHPDALRAKQVLDQITQAYVRQNVARNSAEAAKRLQFVTEQLPKVRRELADAQARLNSFQSRTRTMDVGVSNKALLDQTVALDQSIQQLQVQRADIASRYTSEHPVYQSLMRQIGQFEAKKNQIMSQIGNLPDTQQGLFRLNRDVEVINQTYANLLDQAQQLNIAAASAVGNARVIDPADVNMDSPSWPKPLIVIGAGTLIGAMFMVAFVLTRQMFRRGVEDPVDIELLGLPVYASIPFSAKGKQIVAQPGAARRDGKQRLLAFRSPSDLAMEALRTLRTSLHFARFEMKNNMLMIAAPSPGVGKSFVCANLAVTMAQAGQRVLLVDADMRRGTLHLALGTRADGGLSELISGRIDEVQAVRKVGGTENLAFISRGTIPPNPSELLMHPRFTALLDKLAQQYDIVVIDTPPVLAVTDAAVIGHHVGTCLMVVRWGLNQQREIALAKQRLEQNGVEVRGAIFNAVQKKGSGQYAYTYYDYQPMKDTPLREPATAR</sequence>
<evidence type="ECO:0000256" key="15">
    <source>
        <dbReference type="SAM" id="Phobius"/>
    </source>
</evidence>
<dbReference type="EMBL" id="JARUHG010000001">
    <property type="protein sequence ID" value="MDR0181581.1"/>
    <property type="molecule type" value="Genomic_DNA"/>
</dbReference>